<gene>
    <name evidence="7" type="primary">cbiA</name>
    <name evidence="10" type="ORF">ACFPQ6_00845</name>
</gene>
<evidence type="ECO:0000313" key="10">
    <source>
        <dbReference type="EMBL" id="MFC5846844.1"/>
    </source>
</evidence>
<comment type="catalytic activity">
    <reaction evidence="7">
        <text>cob(II)yrinate + 2 L-glutamine + 2 ATP + 2 H2O = cob(II)yrinate a,c diamide + 2 L-glutamate + 2 ADP + 2 phosphate + 2 H(+)</text>
        <dbReference type="Rhea" id="RHEA:26289"/>
        <dbReference type="ChEBI" id="CHEBI:15377"/>
        <dbReference type="ChEBI" id="CHEBI:15378"/>
        <dbReference type="ChEBI" id="CHEBI:29985"/>
        <dbReference type="ChEBI" id="CHEBI:30616"/>
        <dbReference type="ChEBI" id="CHEBI:43474"/>
        <dbReference type="ChEBI" id="CHEBI:58359"/>
        <dbReference type="ChEBI" id="CHEBI:58537"/>
        <dbReference type="ChEBI" id="CHEBI:58894"/>
        <dbReference type="ChEBI" id="CHEBI:456216"/>
        <dbReference type="EC" id="6.3.5.11"/>
    </reaction>
</comment>
<dbReference type="PANTHER" id="PTHR43873:SF1">
    <property type="entry name" value="COBYRINATE A,C-DIAMIDE SYNTHASE"/>
    <property type="match status" value="1"/>
</dbReference>
<dbReference type="EMBL" id="JBHSOH010000002">
    <property type="protein sequence ID" value="MFC5846844.1"/>
    <property type="molecule type" value="Genomic_DNA"/>
</dbReference>
<evidence type="ECO:0000256" key="3">
    <source>
        <dbReference type="ARBA" id="ARBA00022741"/>
    </source>
</evidence>
<dbReference type="Pfam" id="PF01656">
    <property type="entry name" value="CbiA"/>
    <property type="match status" value="1"/>
</dbReference>
<evidence type="ECO:0000313" key="11">
    <source>
        <dbReference type="Proteomes" id="UP001595979"/>
    </source>
</evidence>
<evidence type="ECO:0000256" key="1">
    <source>
        <dbReference type="ARBA" id="ARBA00001946"/>
    </source>
</evidence>
<feature type="active site" description="Nucleophile" evidence="7">
    <location>
        <position position="327"/>
    </location>
</feature>
<dbReference type="HAMAP" id="MF_00027">
    <property type="entry name" value="CobB_CbiA"/>
    <property type="match status" value="1"/>
</dbReference>
<evidence type="ECO:0000259" key="9">
    <source>
        <dbReference type="Pfam" id="PF07685"/>
    </source>
</evidence>
<dbReference type="CDD" id="cd05388">
    <property type="entry name" value="CobB_N"/>
    <property type="match status" value="1"/>
</dbReference>
<dbReference type="NCBIfam" id="TIGR00379">
    <property type="entry name" value="cobB"/>
    <property type="match status" value="1"/>
</dbReference>
<organism evidence="10 11">
    <name type="scientific">Deinococcus petrolearius</name>
    <dbReference type="NCBI Taxonomy" id="1751295"/>
    <lineage>
        <taxon>Bacteria</taxon>
        <taxon>Thermotogati</taxon>
        <taxon>Deinococcota</taxon>
        <taxon>Deinococci</taxon>
        <taxon>Deinococcales</taxon>
        <taxon>Deinococcaceae</taxon>
        <taxon>Deinococcus</taxon>
    </lineage>
</organism>
<dbReference type="SUPFAM" id="SSF52317">
    <property type="entry name" value="Class I glutamine amidotransferase-like"/>
    <property type="match status" value="1"/>
</dbReference>
<evidence type="ECO:0000259" key="8">
    <source>
        <dbReference type="Pfam" id="PF01656"/>
    </source>
</evidence>
<evidence type="ECO:0000256" key="2">
    <source>
        <dbReference type="ARBA" id="ARBA00022598"/>
    </source>
</evidence>
<comment type="miscellaneous">
    <text evidence="7">The a and c carboxylates of cobyrinate are activated for nucleophilic attack via formation of a phosphorylated intermediate by ATP. CbiA catalyzes first the amidation of the c-carboxylate, and then that of the a-carboxylate.</text>
</comment>
<dbReference type="InterPro" id="IPR002586">
    <property type="entry name" value="CobQ/CobB/MinD/ParA_Nub-bd_dom"/>
</dbReference>
<feature type="site" description="Increases nucleophilicity of active site Cys" evidence="7">
    <location>
        <position position="427"/>
    </location>
</feature>
<keyword evidence="11" id="KW-1185">Reference proteome</keyword>
<comment type="function">
    <text evidence="7">Catalyzes the ATP-dependent amidation of the two carboxylate groups at positions a and c of cobyrinate, using either L-glutamine or ammonia as the nitrogen source.</text>
</comment>
<keyword evidence="2 7" id="KW-0436">Ligase</keyword>
<feature type="domain" description="CobQ/CobB/MinD/ParA nucleotide binding" evidence="8">
    <location>
        <begin position="4"/>
        <end position="193"/>
    </location>
</feature>
<comment type="caution">
    <text evidence="10">The sequence shown here is derived from an EMBL/GenBank/DDBJ whole genome shotgun (WGS) entry which is preliminary data.</text>
</comment>
<comment type="cofactor">
    <cofactor evidence="1 7">
        <name>Mg(2+)</name>
        <dbReference type="ChEBI" id="CHEBI:18420"/>
    </cofactor>
</comment>
<evidence type="ECO:0000256" key="4">
    <source>
        <dbReference type="ARBA" id="ARBA00022840"/>
    </source>
</evidence>
<dbReference type="RefSeq" id="WP_380045449.1">
    <property type="nucleotide sequence ID" value="NZ_JBHSOH010000002.1"/>
</dbReference>
<dbReference type="PROSITE" id="PS51274">
    <property type="entry name" value="GATASE_COBBQ"/>
    <property type="match status" value="1"/>
</dbReference>
<evidence type="ECO:0000256" key="7">
    <source>
        <dbReference type="HAMAP-Rule" id="MF_00027"/>
    </source>
</evidence>
<dbReference type="Proteomes" id="UP001595979">
    <property type="component" value="Unassembled WGS sequence"/>
</dbReference>
<feature type="domain" description="CobB/CobQ-like glutamine amidotransferase" evidence="9">
    <location>
        <begin position="244"/>
        <end position="433"/>
    </location>
</feature>
<dbReference type="SUPFAM" id="SSF52540">
    <property type="entry name" value="P-loop containing nucleoside triphosphate hydrolases"/>
    <property type="match status" value="1"/>
</dbReference>
<dbReference type="PANTHER" id="PTHR43873">
    <property type="entry name" value="COBYRINATE A,C-DIAMIDE SYNTHASE"/>
    <property type="match status" value="1"/>
</dbReference>
<evidence type="ECO:0000256" key="6">
    <source>
        <dbReference type="ARBA" id="ARBA00022962"/>
    </source>
</evidence>
<comment type="similarity">
    <text evidence="7">Belongs to the CobB/CbiA family.</text>
</comment>
<keyword evidence="3 7" id="KW-0547">Nucleotide-binding</keyword>
<dbReference type="Gene3D" id="3.40.50.880">
    <property type="match status" value="1"/>
</dbReference>
<keyword evidence="6 7" id="KW-0315">Glutamine amidotransferase</keyword>
<keyword evidence="7" id="KW-0169">Cobalamin biosynthesis</keyword>
<dbReference type="Gene3D" id="3.40.50.300">
    <property type="entry name" value="P-loop containing nucleotide triphosphate hydrolases"/>
    <property type="match status" value="1"/>
</dbReference>
<comment type="domain">
    <text evidence="7">Comprises of two domains. The C-terminal domain contains the binding site for glutamine and catalyzes the hydrolysis of this substrate to glutamate and ammonia. The N-terminal domain is anticipated to bind ATP and cobyrinate and catalyzes the ultimate synthesis of the diamide product. The ammonia produced via the glutaminase domain is probably translocated to the adjacent domain via a molecular tunnel, where it reacts with an activated intermediate.</text>
</comment>
<dbReference type="Pfam" id="PF07685">
    <property type="entry name" value="GATase_3"/>
    <property type="match status" value="1"/>
</dbReference>
<reference evidence="11" key="1">
    <citation type="journal article" date="2019" name="Int. J. Syst. Evol. Microbiol.">
        <title>The Global Catalogue of Microorganisms (GCM) 10K type strain sequencing project: providing services to taxonomists for standard genome sequencing and annotation.</title>
        <authorList>
            <consortium name="The Broad Institute Genomics Platform"/>
            <consortium name="The Broad Institute Genome Sequencing Center for Infectious Disease"/>
            <person name="Wu L."/>
            <person name="Ma J."/>
        </authorList>
    </citation>
    <scope>NUCLEOTIDE SEQUENCE [LARGE SCALE GENOMIC DNA]</scope>
    <source>
        <strain evidence="11">CGMCC 1.15053</strain>
    </source>
</reference>
<dbReference type="InterPro" id="IPR004484">
    <property type="entry name" value="CbiA/CobB_synth"/>
</dbReference>
<name>A0ABW1DEX9_9DEIO</name>
<comment type="pathway">
    <text evidence="7">Cofactor biosynthesis; adenosylcobalamin biosynthesis; cob(II)yrinate a,c-diamide from sirohydrochlorin (anaerobic route): step 10/10.</text>
</comment>
<dbReference type="EC" id="6.3.5.11" evidence="7"/>
<dbReference type="InterPro" id="IPR011698">
    <property type="entry name" value="GATase_3"/>
</dbReference>
<keyword evidence="5 7" id="KW-0460">Magnesium</keyword>
<dbReference type="CDD" id="cd03130">
    <property type="entry name" value="GATase1_CobB"/>
    <property type="match status" value="1"/>
</dbReference>
<dbReference type="InterPro" id="IPR027417">
    <property type="entry name" value="P-loop_NTPase"/>
</dbReference>
<dbReference type="InterPro" id="IPR029062">
    <property type="entry name" value="Class_I_gatase-like"/>
</dbReference>
<protein>
    <recommendedName>
        <fullName evidence="7">Cobyrinate a,c-diamide synthase</fullName>
        <ecNumber evidence="7">6.3.5.11</ecNumber>
    </recommendedName>
    <alternativeName>
        <fullName evidence="7">Cobyrinic acid a,c-diamide synthetase</fullName>
    </alternativeName>
</protein>
<sequence>MPRLVIAAPHSGSGKTTVASLLCLAFRERGLAVQPFKLGPDYLDPTHLTRAARRQARNLDTFLLPRARVPELFARAAQDVALSIVEGVMGLYDGRDPLSDEHSTADLARLLGARVVLVLDAHGMARTAAAVAAGLRDFGRREGEAGTDIAGVILNRVGSPRHAELCAAALAQVGLSTFGYVLRDGALHLPSRHLGLLSAEQASWAEEDARRAAGTLDLDALLAAAHAPALPVPPAPQAAPTRVRIAYAHDEAFHFYYPDALDELRLAGADLVPFSPLRDAGLPRGVGGLLLGGGYPEAHAAELSANTSMRAAVRAFAASGRPLVGECGGLMYLSETLEDVSGAVWEMCGVVPYRTRMLPKVTLGYRDALTLHASPLAPAGAALRGHEFHHSVLTHAPTRPAYRWTAPDGQVLEEGYARGNVLASYLHLHLGADPALARRLVAACAAPSTSA</sequence>
<keyword evidence="4 7" id="KW-0067">ATP-binding</keyword>
<proteinExistence type="inferred from homology"/>
<evidence type="ECO:0000256" key="5">
    <source>
        <dbReference type="ARBA" id="ARBA00022842"/>
    </source>
</evidence>
<accession>A0ABW1DEX9</accession>
<dbReference type="NCBIfam" id="NF002204">
    <property type="entry name" value="PRK01077.1"/>
    <property type="match status" value="1"/>
</dbReference>